<reference evidence="1 2" key="1">
    <citation type="submission" date="2019-03" db="EMBL/GenBank/DDBJ databases">
        <title>Dyadobacter AR-3-6 sp. nov., isolated from arctic soil.</title>
        <authorList>
            <person name="Chaudhary D.K."/>
        </authorList>
    </citation>
    <scope>NUCLEOTIDE SEQUENCE [LARGE SCALE GENOMIC DNA]</scope>
    <source>
        <strain evidence="1 2">AR-3-6</strain>
    </source>
</reference>
<evidence type="ECO:0000313" key="2">
    <source>
        <dbReference type="Proteomes" id="UP000294850"/>
    </source>
</evidence>
<dbReference type="EMBL" id="SMFL01000005">
    <property type="protein sequence ID" value="TDE14819.1"/>
    <property type="molecule type" value="Genomic_DNA"/>
</dbReference>
<gene>
    <name evidence="1" type="ORF">E0F88_16685</name>
</gene>
<name>A0A4R5DL65_9BACT</name>
<dbReference type="Proteomes" id="UP000294850">
    <property type="component" value="Unassembled WGS sequence"/>
</dbReference>
<proteinExistence type="predicted"/>
<organism evidence="1 2">
    <name type="scientific">Dyadobacter psychrotolerans</name>
    <dbReference type="NCBI Taxonomy" id="2541721"/>
    <lineage>
        <taxon>Bacteria</taxon>
        <taxon>Pseudomonadati</taxon>
        <taxon>Bacteroidota</taxon>
        <taxon>Cytophagia</taxon>
        <taxon>Cytophagales</taxon>
        <taxon>Spirosomataceae</taxon>
        <taxon>Dyadobacter</taxon>
    </lineage>
</organism>
<sequence length="162" mass="18841">MKKICILMILMVGCNTKSCNMDNLAGTLGTFQPWGFAASEDQMNKAIANLYAQNPKYVIPEKWKYLDNWEESGYGFLQGKIFYFGQIPEEMYYVSYSSDHIDDMKVMAISVRAVTDGNDSMRWFKNDEIQESEQKRINNRFYEEIIKKLEKLLGVPAQKFNP</sequence>
<dbReference type="OrthoDB" id="1371764at2"/>
<dbReference type="RefSeq" id="WP_131959403.1">
    <property type="nucleotide sequence ID" value="NZ_SMFL01000005.1"/>
</dbReference>
<protein>
    <submittedName>
        <fullName evidence="1">Uncharacterized protein</fullName>
    </submittedName>
</protein>
<dbReference type="AlphaFoldDB" id="A0A4R5DL65"/>
<keyword evidence="2" id="KW-1185">Reference proteome</keyword>
<comment type="caution">
    <text evidence="1">The sequence shown here is derived from an EMBL/GenBank/DDBJ whole genome shotgun (WGS) entry which is preliminary data.</text>
</comment>
<accession>A0A4R5DL65</accession>
<evidence type="ECO:0000313" key="1">
    <source>
        <dbReference type="EMBL" id="TDE14819.1"/>
    </source>
</evidence>